<accession>A0ABR0ATX7</accession>
<evidence type="ECO:0000313" key="3">
    <source>
        <dbReference type="Proteomes" id="UP001234178"/>
    </source>
</evidence>
<protein>
    <submittedName>
        <fullName evidence="2">Uncharacterized protein</fullName>
    </submittedName>
</protein>
<reference evidence="2 3" key="1">
    <citation type="journal article" date="2023" name="Nucleic Acids Res.">
        <title>The hologenome of Daphnia magna reveals possible DNA methylation and microbiome-mediated evolution of the host genome.</title>
        <authorList>
            <person name="Chaturvedi A."/>
            <person name="Li X."/>
            <person name="Dhandapani V."/>
            <person name="Marshall H."/>
            <person name="Kissane S."/>
            <person name="Cuenca-Cambronero M."/>
            <person name="Asole G."/>
            <person name="Calvet F."/>
            <person name="Ruiz-Romero M."/>
            <person name="Marangio P."/>
            <person name="Guigo R."/>
            <person name="Rago D."/>
            <person name="Mirbahai L."/>
            <person name="Eastwood N."/>
            <person name="Colbourne J.K."/>
            <person name="Zhou J."/>
            <person name="Mallon E."/>
            <person name="Orsini L."/>
        </authorList>
    </citation>
    <scope>NUCLEOTIDE SEQUENCE [LARGE SCALE GENOMIC DNA]</scope>
    <source>
        <strain evidence="2">LRV0_1</strain>
    </source>
</reference>
<evidence type="ECO:0000256" key="1">
    <source>
        <dbReference type="SAM" id="MobiDB-lite"/>
    </source>
</evidence>
<feature type="region of interest" description="Disordered" evidence="1">
    <location>
        <begin position="73"/>
        <end position="96"/>
    </location>
</feature>
<name>A0ABR0ATX7_9CRUS</name>
<dbReference type="EMBL" id="JAOYFB010000039">
    <property type="protein sequence ID" value="KAK4028586.1"/>
    <property type="molecule type" value="Genomic_DNA"/>
</dbReference>
<proteinExistence type="predicted"/>
<sequence length="96" mass="11091">MHRLRTKRAKSGEEMMVELHESRLEAGAPRFTRSACHLFGPMEKLVASLSLEDFFSSYVDLLVYIVTIRRPNQNSNETDKFHQQPVDQPVDQRGSQ</sequence>
<organism evidence="2 3">
    <name type="scientific">Daphnia magna</name>
    <dbReference type="NCBI Taxonomy" id="35525"/>
    <lineage>
        <taxon>Eukaryota</taxon>
        <taxon>Metazoa</taxon>
        <taxon>Ecdysozoa</taxon>
        <taxon>Arthropoda</taxon>
        <taxon>Crustacea</taxon>
        <taxon>Branchiopoda</taxon>
        <taxon>Diplostraca</taxon>
        <taxon>Cladocera</taxon>
        <taxon>Anomopoda</taxon>
        <taxon>Daphniidae</taxon>
        <taxon>Daphnia</taxon>
    </lineage>
</organism>
<dbReference type="Proteomes" id="UP001234178">
    <property type="component" value="Unassembled WGS sequence"/>
</dbReference>
<evidence type="ECO:0000313" key="2">
    <source>
        <dbReference type="EMBL" id="KAK4028586.1"/>
    </source>
</evidence>
<gene>
    <name evidence="2" type="ORF">OUZ56_021591</name>
</gene>
<keyword evidence="3" id="KW-1185">Reference proteome</keyword>
<comment type="caution">
    <text evidence="2">The sequence shown here is derived from an EMBL/GenBank/DDBJ whole genome shotgun (WGS) entry which is preliminary data.</text>
</comment>